<dbReference type="InterPro" id="IPR052929">
    <property type="entry name" value="RNase_H-like_EbsB-rel"/>
</dbReference>
<dbReference type="InterPro" id="IPR002156">
    <property type="entry name" value="RNaseH_domain"/>
</dbReference>
<evidence type="ECO:0000313" key="2">
    <source>
        <dbReference type="EMBL" id="KAE8653934.1"/>
    </source>
</evidence>
<evidence type="ECO:0000259" key="1">
    <source>
        <dbReference type="Pfam" id="PF13456"/>
    </source>
</evidence>
<comment type="caution">
    <text evidence="2">The sequence shown here is derived from an EMBL/GenBank/DDBJ whole genome shotgun (WGS) entry which is preliminary data.</text>
</comment>
<gene>
    <name evidence="2" type="ORF">F3Y22_tig00117056pilonHSYRG00528</name>
</gene>
<accession>A0A6A2XJG8</accession>
<dbReference type="CDD" id="cd06222">
    <property type="entry name" value="RNase_H_like"/>
    <property type="match status" value="1"/>
</dbReference>
<proteinExistence type="predicted"/>
<dbReference type="GO" id="GO:0004523">
    <property type="term" value="F:RNA-DNA hybrid ribonuclease activity"/>
    <property type="evidence" value="ECO:0007669"/>
    <property type="project" value="InterPro"/>
</dbReference>
<dbReference type="Pfam" id="PF13456">
    <property type="entry name" value="RVT_3"/>
    <property type="match status" value="1"/>
</dbReference>
<dbReference type="Proteomes" id="UP000436088">
    <property type="component" value="Unassembled WGS sequence"/>
</dbReference>
<evidence type="ECO:0000313" key="3">
    <source>
        <dbReference type="Proteomes" id="UP000436088"/>
    </source>
</evidence>
<reference evidence="2" key="1">
    <citation type="submission" date="2019-09" db="EMBL/GenBank/DDBJ databases">
        <title>Draft genome information of white flower Hibiscus syriacus.</title>
        <authorList>
            <person name="Kim Y.-M."/>
        </authorList>
    </citation>
    <scope>NUCLEOTIDE SEQUENCE [LARGE SCALE GENOMIC DNA]</scope>
    <source>
        <strain evidence="2">YM2019G1</strain>
    </source>
</reference>
<dbReference type="PANTHER" id="PTHR47074">
    <property type="entry name" value="BNAC02G40300D PROTEIN"/>
    <property type="match status" value="1"/>
</dbReference>
<dbReference type="GO" id="GO:0003676">
    <property type="term" value="F:nucleic acid binding"/>
    <property type="evidence" value="ECO:0007669"/>
    <property type="project" value="InterPro"/>
</dbReference>
<feature type="domain" description="RNase H type-1" evidence="1">
    <location>
        <begin position="66"/>
        <end position="141"/>
    </location>
</feature>
<name>A0A6A2XJG8_HIBSY</name>
<organism evidence="2 3">
    <name type="scientific">Hibiscus syriacus</name>
    <name type="common">Rose of Sharon</name>
    <dbReference type="NCBI Taxonomy" id="106335"/>
    <lineage>
        <taxon>Eukaryota</taxon>
        <taxon>Viridiplantae</taxon>
        <taxon>Streptophyta</taxon>
        <taxon>Embryophyta</taxon>
        <taxon>Tracheophyta</taxon>
        <taxon>Spermatophyta</taxon>
        <taxon>Magnoliopsida</taxon>
        <taxon>eudicotyledons</taxon>
        <taxon>Gunneridae</taxon>
        <taxon>Pentapetalae</taxon>
        <taxon>rosids</taxon>
        <taxon>malvids</taxon>
        <taxon>Malvales</taxon>
        <taxon>Malvaceae</taxon>
        <taxon>Malvoideae</taxon>
        <taxon>Hibiscus</taxon>
    </lineage>
</organism>
<keyword evidence="3" id="KW-1185">Reference proteome</keyword>
<sequence>MWHFGANYMNSGDCISAQPQGFQIAVRKYDSARKIAIESSSELPDTIAIAPVTDAIAPNASITKINVDDAFISDTRASTVGLIARDHYGAVIAAHAIPLAPLSESSQVEAVAITGGILLALELDCERMVIESDASNVVSQFLSDGLDLSVLNFHLSEACALYVQTPISWFDMSVDQST</sequence>
<protein>
    <recommendedName>
        <fullName evidence="1">RNase H type-1 domain-containing protein</fullName>
    </recommendedName>
</protein>
<dbReference type="PANTHER" id="PTHR47074:SF11">
    <property type="entry name" value="REVERSE TRANSCRIPTASE-LIKE PROTEIN"/>
    <property type="match status" value="1"/>
</dbReference>
<dbReference type="AlphaFoldDB" id="A0A6A2XJG8"/>
<dbReference type="EMBL" id="VEPZ02001788">
    <property type="protein sequence ID" value="KAE8653934.1"/>
    <property type="molecule type" value="Genomic_DNA"/>
</dbReference>
<dbReference type="InterPro" id="IPR044730">
    <property type="entry name" value="RNase_H-like_dom_plant"/>
</dbReference>